<feature type="transmembrane region" description="Helical" evidence="6">
    <location>
        <begin position="372"/>
        <end position="388"/>
    </location>
</feature>
<keyword evidence="2" id="KW-1003">Cell membrane</keyword>
<proteinExistence type="predicted"/>
<dbReference type="Proteomes" id="UP000018857">
    <property type="component" value="Unassembled WGS sequence"/>
</dbReference>
<evidence type="ECO:0000256" key="2">
    <source>
        <dbReference type="ARBA" id="ARBA00022475"/>
    </source>
</evidence>
<keyword evidence="5 6" id="KW-0472">Membrane</keyword>
<gene>
    <name evidence="7" type="ORF">D104_15775</name>
</gene>
<dbReference type="RefSeq" id="WP_024025197.1">
    <property type="nucleotide sequence ID" value="NZ_AYOZ01000056.1"/>
</dbReference>
<dbReference type="PANTHER" id="PTHR42770:SF13">
    <property type="entry name" value="L-METHIONINE_BRANCHED-CHAIN AMINO ACID EXPORTER YJEH"/>
    <property type="match status" value="1"/>
</dbReference>
<dbReference type="Pfam" id="PF13520">
    <property type="entry name" value="AA_permease_2"/>
    <property type="match status" value="1"/>
</dbReference>
<dbReference type="PATRIC" id="fig|1208321.3.peg.3141"/>
<dbReference type="NCBIfam" id="NF008245">
    <property type="entry name" value="PRK11021.1"/>
    <property type="match status" value="1"/>
</dbReference>
<feature type="transmembrane region" description="Helical" evidence="6">
    <location>
        <begin position="40"/>
        <end position="66"/>
    </location>
</feature>
<evidence type="ECO:0000256" key="5">
    <source>
        <dbReference type="ARBA" id="ARBA00023136"/>
    </source>
</evidence>
<keyword evidence="4 6" id="KW-1133">Transmembrane helix</keyword>
<feature type="transmembrane region" description="Helical" evidence="6">
    <location>
        <begin position="343"/>
        <end position="365"/>
    </location>
</feature>
<feature type="transmembrane region" description="Helical" evidence="6">
    <location>
        <begin position="320"/>
        <end position="337"/>
    </location>
</feature>
<dbReference type="STRING" id="1208321.D104_15775"/>
<dbReference type="AlphaFoldDB" id="W1RPD4"/>
<comment type="caution">
    <text evidence="7">The sequence shown here is derived from an EMBL/GenBank/DDBJ whole genome shotgun (WGS) entry which is preliminary data.</text>
</comment>
<dbReference type="PIRSF" id="PIRSF006060">
    <property type="entry name" value="AA_transporter"/>
    <property type="match status" value="1"/>
</dbReference>
<evidence type="ECO:0000256" key="6">
    <source>
        <dbReference type="SAM" id="Phobius"/>
    </source>
</evidence>
<feature type="transmembrane region" description="Helical" evidence="6">
    <location>
        <begin position="394"/>
        <end position="410"/>
    </location>
</feature>
<evidence type="ECO:0000313" key="7">
    <source>
        <dbReference type="EMBL" id="ETI58437.1"/>
    </source>
</evidence>
<dbReference type="PANTHER" id="PTHR42770">
    <property type="entry name" value="AMINO ACID TRANSPORTER-RELATED"/>
    <property type="match status" value="1"/>
</dbReference>
<evidence type="ECO:0000256" key="1">
    <source>
        <dbReference type="ARBA" id="ARBA00004651"/>
    </source>
</evidence>
<sequence length="425" mass="46763">MSQYKKNLGPLQGMAMTVTTFVGTGLMILPAMSVSQAGSFAFYAWLITALMIIPIAFIFALLGAKFPSAGGASHYIGRAFGPRYEKAVGWLFLSILFVGPAVAIKVAAAYLTILFKTSDEWMLIFSLVTLVGMLVFSIVGMQMSARFQTGIVIVMVASIIWLCFIGNIQDSREVIETPSTPAEWQQTLYATGVIFWCFLGIEVMAHMGAEFKNPTRDFPIALLGGIMIVILVYLSLVLLIAWHHTYGDEITNSQSLALLVHKLMGETSSRFFAMGAYIIAFANVAIYILGFSRMVQSMAQQGALPNTFIDLNKNGAPEKAVILVGFITLLSIVFSELSGWRMAWFIEMTNGSFLVIYTLTCIAAFKLVNRAAQILAILALMSCVFMVSFIGKNMFFALIVFCLALGYEYLKAPKIPIKKSKFHVQ</sequence>
<feature type="transmembrane region" description="Helical" evidence="6">
    <location>
        <begin position="188"/>
        <end position="208"/>
    </location>
</feature>
<dbReference type="GO" id="GO:0022857">
    <property type="term" value="F:transmembrane transporter activity"/>
    <property type="evidence" value="ECO:0007669"/>
    <property type="project" value="InterPro"/>
</dbReference>
<protein>
    <submittedName>
        <fullName evidence="7">Amino acid permease-associated protein</fullName>
    </submittedName>
</protein>
<organism evidence="7 8">
    <name type="scientific">Marinomonas profundimaris</name>
    <dbReference type="NCBI Taxonomy" id="1208321"/>
    <lineage>
        <taxon>Bacteria</taxon>
        <taxon>Pseudomonadati</taxon>
        <taxon>Pseudomonadota</taxon>
        <taxon>Gammaproteobacteria</taxon>
        <taxon>Oceanospirillales</taxon>
        <taxon>Oceanospirillaceae</taxon>
        <taxon>Marinomonas</taxon>
    </lineage>
</organism>
<dbReference type="Gene3D" id="1.20.1740.10">
    <property type="entry name" value="Amino acid/polyamine transporter I"/>
    <property type="match status" value="1"/>
</dbReference>
<comment type="subcellular location">
    <subcellularLocation>
        <location evidence="1">Cell membrane</location>
        <topology evidence="1">Multi-pass membrane protein</topology>
    </subcellularLocation>
</comment>
<reference evidence="7 8" key="1">
    <citation type="journal article" date="2014" name="Genome Announc.">
        <title>Draft Genome Sequence of Marinomonas sp. Strain D104, a Polycyclic Aromatic Hydrocarbon-Degrading Bacterium from the Deep-Sea Sediment of the Arctic Ocean.</title>
        <authorList>
            <person name="Dong C."/>
            <person name="Bai X."/>
            <person name="Lai Q."/>
            <person name="Xie Y."/>
            <person name="Chen X."/>
            <person name="Shao Z."/>
        </authorList>
    </citation>
    <scope>NUCLEOTIDE SEQUENCE [LARGE SCALE GENOMIC DNA]</scope>
    <source>
        <strain evidence="7 8">D104</strain>
    </source>
</reference>
<feature type="transmembrane region" description="Helical" evidence="6">
    <location>
        <begin position="271"/>
        <end position="291"/>
    </location>
</feature>
<feature type="transmembrane region" description="Helical" evidence="6">
    <location>
        <begin position="12"/>
        <end position="34"/>
    </location>
</feature>
<dbReference type="InterPro" id="IPR002293">
    <property type="entry name" value="AA/rel_permease1"/>
</dbReference>
<dbReference type="OrthoDB" id="9117841at2"/>
<name>W1RPD4_9GAMM</name>
<dbReference type="EMBL" id="AYOZ01000056">
    <property type="protein sequence ID" value="ETI58437.1"/>
    <property type="molecule type" value="Genomic_DNA"/>
</dbReference>
<evidence type="ECO:0000313" key="8">
    <source>
        <dbReference type="Proteomes" id="UP000018857"/>
    </source>
</evidence>
<evidence type="ECO:0000256" key="4">
    <source>
        <dbReference type="ARBA" id="ARBA00022989"/>
    </source>
</evidence>
<feature type="transmembrane region" description="Helical" evidence="6">
    <location>
        <begin position="87"/>
        <end position="115"/>
    </location>
</feature>
<evidence type="ECO:0000256" key="3">
    <source>
        <dbReference type="ARBA" id="ARBA00022692"/>
    </source>
</evidence>
<dbReference type="GO" id="GO:0005886">
    <property type="term" value="C:plasma membrane"/>
    <property type="evidence" value="ECO:0007669"/>
    <property type="project" value="UniProtKB-SubCell"/>
</dbReference>
<feature type="transmembrane region" description="Helical" evidence="6">
    <location>
        <begin position="121"/>
        <end position="139"/>
    </location>
</feature>
<feature type="transmembrane region" description="Helical" evidence="6">
    <location>
        <begin position="220"/>
        <end position="242"/>
    </location>
</feature>
<dbReference type="eggNOG" id="COG0531">
    <property type="taxonomic scope" value="Bacteria"/>
</dbReference>
<dbReference type="InterPro" id="IPR050367">
    <property type="entry name" value="APC_superfamily"/>
</dbReference>
<keyword evidence="3 6" id="KW-0812">Transmembrane</keyword>
<feature type="transmembrane region" description="Helical" evidence="6">
    <location>
        <begin position="151"/>
        <end position="168"/>
    </location>
</feature>
<keyword evidence="8" id="KW-1185">Reference proteome</keyword>
<accession>W1RPD4</accession>